<keyword evidence="7" id="KW-1133">Transmembrane helix</keyword>
<feature type="transmembrane region" description="Helical" evidence="7">
    <location>
        <begin position="553"/>
        <end position="575"/>
    </location>
</feature>
<organism evidence="10 11">
    <name type="scientific">Ridgeia piscesae</name>
    <name type="common">Tubeworm</name>
    <dbReference type="NCBI Taxonomy" id="27915"/>
    <lineage>
        <taxon>Eukaryota</taxon>
        <taxon>Metazoa</taxon>
        <taxon>Spiralia</taxon>
        <taxon>Lophotrochozoa</taxon>
        <taxon>Annelida</taxon>
        <taxon>Polychaeta</taxon>
        <taxon>Sedentaria</taxon>
        <taxon>Canalipalpata</taxon>
        <taxon>Sabellida</taxon>
        <taxon>Siboglinidae</taxon>
        <taxon>Ridgeia</taxon>
    </lineage>
</organism>
<dbReference type="EMBL" id="JAODUO010000054">
    <property type="protein sequence ID" value="KAK2191323.1"/>
    <property type="molecule type" value="Genomic_DNA"/>
</dbReference>
<dbReference type="AlphaFoldDB" id="A0AAD9PAW7"/>
<accession>A0AAD9PAW7</accession>
<dbReference type="EC" id="3.1.3.64" evidence="1"/>
<comment type="catalytic activity">
    <reaction evidence="3">
        <text>a 1,2-diacyl-sn-glycero-3-phospho-(1D-myo-inositol 4-phosphate) + H2O = a 1,2-diacyl-sn-glycero-3-phospho-(1D-myo-inositol) + phosphate</text>
        <dbReference type="Rhea" id="RHEA:55652"/>
        <dbReference type="ChEBI" id="CHEBI:15377"/>
        <dbReference type="ChEBI" id="CHEBI:43474"/>
        <dbReference type="ChEBI" id="CHEBI:57880"/>
        <dbReference type="ChEBI" id="CHEBI:58178"/>
    </reaction>
    <physiologicalReaction direction="left-to-right" evidence="3">
        <dbReference type="Rhea" id="RHEA:55653"/>
    </physiologicalReaction>
</comment>
<evidence type="ECO:0000256" key="5">
    <source>
        <dbReference type="ARBA" id="ARBA00041396"/>
    </source>
</evidence>
<dbReference type="PANTHER" id="PTHR45662">
    <property type="entry name" value="PHOSPHATIDYLINOSITIDE PHOSPHATASE SAC1"/>
    <property type="match status" value="1"/>
</dbReference>
<reference evidence="10" key="1">
    <citation type="journal article" date="2023" name="Mol. Biol. Evol.">
        <title>Third-Generation Sequencing Reveals the Adaptive Role of the Epigenome in Three Deep-Sea Polychaetes.</title>
        <authorList>
            <person name="Perez M."/>
            <person name="Aroh O."/>
            <person name="Sun Y."/>
            <person name="Lan Y."/>
            <person name="Juniper S.K."/>
            <person name="Young C.R."/>
            <person name="Angers B."/>
            <person name="Qian P.Y."/>
        </authorList>
    </citation>
    <scope>NUCLEOTIDE SEQUENCE</scope>
    <source>
        <strain evidence="10">R07B-5</strain>
    </source>
</reference>
<evidence type="ECO:0000256" key="8">
    <source>
        <dbReference type="SAM" id="SignalP"/>
    </source>
</evidence>
<evidence type="ECO:0000256" key="1">
    <source>
        <dbReference type="ARBA" id="ARBA00013038"/>
    </source>
</evidence>
<dbReference type="GO" id="GO:0005783">
    <property type="term" value="C:endoplasmic reticulum"/>
    <property type="evidence" value="ECO:0007669"/>
    <property type="project" value="TreeGrafter"/>
</dbReference>
<evidence type="ECO:0000256" key="4">
    <source>
        <dbReference type="ARBA" id="ARBA00040795"/>
    </source>
</evidence>
<keyword evidence="11" id="KW-1185">Reference proteome</keyword>
<keyword evidence="7" id="KW-0812">Transmembrane</keyword>
<comment type="catalytic activity">
    <reaction evidence="2">
        <text>a 1,2-diacyl-sn-glycero-3-phospho-(1D-myo-inositol-3-phosphate) + H2O = a 1,2-diacyl-sn-glycero-3-phospho-(1D-myo-inositol) + phosphate</text>
        <dbReference type="Rhea" id="RHEA:12316"/>
        <dbReference type="ChEBI" id="CHEBI:15377"/>
        <dbReference type="ChEBI" id="CHEBI:43474"/>
        <dbReference type="ChEBI" id="CHEBI:57880"/>
        <dbReference type="ChEBI" id="CHEBI:58088"/>
        <dbReference type="EC" id="3.1.3.64"/>
    </reaction>
    <physiologicalReaction direction="left-to-right" evidence="2">
        <dbReference type="Rhea" id="RHEA:12317"/>
    </physiologicalReaction>
</comment>
<keyword evidence="8" id="KW-0732">Signal</keyword>
<dbReference type="Pfam" id="PF02383">
    <property type="entry name" value="Syja_N"/>
    <property type="match status" value="1"/>
</dbReference>
<feature type="signal peptide" evidence="8">
    <location>
        <begin position="1"/>
        <end position="23"/>
    </location>
</feature>
<dbReference type="Proteomes" id="UP001209878">
    <property type="component" value="Unassembled WGS sequence"/>
</dbReference>
<dbReference type="PANTHER" id="PTHR45662:SF2">
    <property type="entry name" value="PHOSPHATIDYLINOSITOL-3-PHOSPHATASE SAC1"/>
    <property type="match status" value="1"/>
</dbReference>
<feature type="chain" id="PRO_5042291481" description="Phosphatidylinositol-3-phosphatase SAC1" evidence="8">
    <location>
        <begin position="24"/>
        <end position="622"/>
    </location>
</feature>
<protein>
    <recommendedName>
        <fullName evidence="4">Phosphatidylinositol-3-phosphatase SAC1</fullName>
        <ecNumber evidence="1">3.1.3.64</ecNumber>
    </recommendedName>
    <alternativeName>
        <fullName evidence="6">Phosphatidylinositol-4-phosphate phosphatase</fullName>
    </alternativeName>
    <alternativeName>
        <fullName evidence="5">Suppressor of actin mutations 1-like protein</fullName>
    </alternativeName>
</protein>
<evidence type="ECO:0000259" key="9">
    <source>
        <dbReference type="PROSITE" id="PS50275"/>
    </source>
</evidence>
<sequence length="622" mass="71106">MVVGHGQVLIHLLALSKIKVILTKVVVTAMAMGSHAFKCLHQHVSPDKIFIEPLDSDKTELLLIDRISQEISLKQNEGQIPATSESKQIYGIFGIIRLLAGPYLIVITDRAQVGTLNGHTIWKVTGTQVLSYTKTTFHLNEQQVQDNSRYLAMVEHMLAADSYYYSATYDLTHTMQRLQNTSPEFQQMSLHERGDVRFIWNSHLLLELAQQQELAKYCLPIMLGNVSITPCTIKGDAFNYTVISRRSCFRAGVRYYMRGVNSEGHVANYVETEQIVEYQGNKCSFVQTRGSVPLYWSQYPNLKYKPDPQISTIDDHMAGFESHFATEVYNYGRQVIINLLDQKGQEKELFSTFTDVTQKVNNNNIRYEPFDFHKECKHMRWDRLSILMDRIADEQDQHGYFMVGRDNSPVSMQKGVFRTNCIDCLDRTNVVQSLLSKRTLQQQLEKLEIIHSSQPLESTAFMSTFNNVWADNADVCAKQYGGTGALKTDFTRTGKRTTMGLLQDGYNSAIRYFMNNFYDGFRQDSIDLFLGNHIVDETECTLKPSALLTERDWKFYALPAIFLVAVSMCIISLLLPDEHLGEQVMYVLFWGGASLLTLIVMYIYGGEFVDRPKLVSKSFKTE</sequence>
<proteinExistence type="predicted"/>
<evidence type="ECO:0000313" key="10">
    <source>
        <dbReference type="EMBL" id="KAK2191323.1"/>
    </source>
</evidence>
<gene>
    <name evidence="10" type="ORF">NP493_54g03005</name>
</gene>
<evidence type="ECO:0000256" key="3">
    <source>
        <dbReference type="ARBA" id="ARBA00036807"/>
    </source>
</evidence>
<dbReference type="GO" id="GO:0043812">
    <property type="term" value="F:phosphatidylinositol-4-phosphate phosphatase activity"/>
    <property type="evidence" value="ECO:0007669"/>
    <property type="project" value="TreeGrafter"/>
</dbReference>
<dbReference type="InterPro" id="IPR002013">
    <property type="entry name" value="SAC_dom"/>
</dbReference>
<dbReference type="PROSITE" id="PS50275">
    <property type="entry name" value="SAC"/>
    <property type="match status" value="1"/>
</dbReference>
<comment type="caution">
    <text evidence="10">The sequence shown here is derived from an EMBL/GenBank/DDBJ whole genome shotgun (WGS) entry which is preliminary data.</text>
</comment>
<keyword evidence="7" id="KW-0472">Membrane</keyword>
<evidence type="ECO:0000256" key="6">
    <source>
        <dbReference type="ARBA" id="ARBA00041911"/>
    </source>
</evidence>
<evidence type="ECO:0000256" key="2">
    <source>
        <dbReference type="ARBA" id="ARBA00036631"/>
    </source>
</evidence>
<evidence type="ECO:0000313" key="11">
    <source>
        <dbReference type="Proteomes" id="UP001209878"/>
    </source>
</evidence>
<evidence type="ECO:0000256" key="7">
    <source>
        <dbReference type="SAM" id="Phobius"/>
    </source>
</evidence>
<dbReference type="GO" id="GO:0004438">
    <property type="term" value="F:phosphatidylinositol-3-phosphate phosphatase activity"/>
    <property type="evidence" value="ECO:0007669"/>
    <property type="project" value="UniProtKB-EC"/>
</dbReference>
<name>A0AAD9PAW7_RIDPI</name>
<feature type="transmembrane region" description="Helical" evidence="7">
    <location>
        <begin position="587"/>
        <end position="605"/>
    </location>
</feature>
<feature type="domain" description="SAC" evidence="9">
    <location>
        <begin position="154"/>
        <end position="482"/>
    </location>
</feature>
<dbReference type="GO" id="GO:0046856">
    <property type="term" value="P:phosphatidylinositol dephosphorylation"/>
    <property type="evidence" value="ECO:0007669"/>
    <property type="project" value="TreeGrafter"/>
</dbReference>